<dbReference type="Pfam" id="PF03861">
    <property type="entry name" value="ANTAR"/>
    <property type="match status" value="1"/>
</dbReference>
<proteinExistence type="predicted"/>
<dbReference type="PROSITE" id="PS50921">
    <property type="entry name" value="ANTAR"/>
    <property type="match status" value="1"/>
</dbReference>
<evidence type="ECO:0000313" key="2">
    <source>
        <dbReference type="EMBL" id="NEK96377.1"/>
    </source>
</evidence>
<dbReference type="EMBL" id="JAAGWB010000066">
    <property type="protein sequence ID" value="NEN53277.1"/>
    <property type="molecule type" value="Genomic_DNA"/>
</dbReference>
<dbReference type="AlphaFoldDB" id="A0A6P0EYX6"/>
<reference evidence="3 5" key="2">
    <citation type="submission" date="2020-02" db="EMBL/GenBank/DDBJ databases">
        <title>The WGS of Modestobacter muralis DSM 100205.</title>
        <authorList>
            <person name="Jiang Z."/>
        </authorList>
    </citation>
    <scope>NUCLEOTIDE SEQUENCE [LARGE SCALE GENOMIC DNA]</scope>
    <source>
        <strain evidence="3 5">DSM 100205</strain>
    </source>
</reference>
<dbReference type="EMBL" id="JAAGWH010000063">
    <property type="protein sequence ID" value="NEK96377.1"/>
    <property type="molecule type" value="Genomic_DNA"/>
</dbReference>
<dbReference type="InterPro" id="IPR005561">
    <property type="entry name" value="ANTAR"/>
</dbReference>
<dbReference type="Gene3D" id="1.10.10.10">
    <property type="entry name" value="Winged helix-like DNA-binding domain superfamily/Winged helix DNA-binding domain"/>
    <property type="match status" value="1"/>
</dbReference>
<dbReference type="SUPFAM" id="SSF52172">
    <property type="entry name" value="CheY-like"/>
    <property type="match status" value="1"/>
</dbReference>
<sequence>MAMGILMERHRITEEQAFDRLRVLSQRRNVKLRDVAERVIYTGDAEQLSD</sequence>
<dbReference type="SMART" id="SM01012">
    <property type="entry name" value="ANTAR"/>
    <property type="match status" value="1"/>
</dbReference>
<reference evidence="2 4" key="1">
    <citation type="submission" date="2020-01" db="EMBL/GenBank/DDBJ databases">
        <title>the WGS Modestobacter muralis CPCC 204518.</title>
        <authorList>
            <person name="Jiang Z."/>
        </authorList>
    </citation>
    <scope>NUCLEOTIDE SEQUENCE [LARGE SCALE GENOMIC DNA]</scope>
    <source>
        <strain evidence="2 4">DSM 100205</strain>
    </source>
</reference>
<accession>A0A6P0EYX6</accession>
<dbReference type="InterPro" id="IPR036388">
    <property type="entry name" value="WH-like_DNA-bd_sf"/>
</dbReference>
<dbReference type="Proteomes" id="UP000471152">
    <property type="component" value="Unassembled WGS sequence"/>
</dbReference>
<protein>
    <submittedName>
        <fullName evidence="2">ANTAR domain-containing protein</fullName>
    </submittedName>
</protein>
<comment type="caution">
    <text evidence="2">The sequence shown here is derived from an EMBL/GenBank/DDBJ whole genome shotgun (WGS) entry which is preliminary data.</text>
</comment>
<organism evidence="2 4">
    <name type="scientific">Modestobacter muralis</name>
    <dbReference type="NCBI Taxonomy" id="1608614"/>
    <lineage>
        <taxon>Bacteria</taxon>
        <taxon>Bacillati</taxon>
        <taxon>Actinomycetota</taxon>
        <taxon>Actinomycetes</taxon>
        <taxon>Geodermatophilales</taxon>
        <taxon>Geodermatophilaceae</taxon>
        <taxon>Modestobacter</taxon>
    </lineage>
</organism>
<name>A0A6P0EYX6_9ACTN</name>
<evidence type="ECO:0000313" key="4">
    <source>
        <dbReference type="Proteomes" id="UP000468828"/>
    </source>
</evidence>
<dbReference type="InterPro" id="IPR011006">
    <property type="entry name" value="CheY-like_superfamily"/>
</dbReference>
<evidence type="ECO:0000259" key="1">
    <source>
        <dbReference type="PROSITE" id="PS50921"/>
    </source>
</evidence>
<evidence type="ECO:0000313" key="3">
    <source>
        <dbReference type="EMBL" id="NEN53277.1"/>
    </source>
</evidence>
<gene>
    <name evidence="3" type="ORF">G3R41_20445</name>
    <name evidence="2" type="ORF">GCU67_19730</name>
</gene>
<dbReference type="GO" id="GO:0003723">
    <property type="term" value="F:RNA binding"/>
    <property type="evidence" value="ECO:0007669"/>
    <property type="project" value="InterPro"/>
</dbReference>
<feature type="domain" description="ANTAR" evidence="1">
    <location>
        <begin position="1"/>
        <end position="40"/>
    </location>
</feature>
<dbReference type="Proteomes" id="UP000468828">
    <property type="component" value="Unassembled WGS sequence"/>
</dbReference>
<evidence type="ECO:0000313" key="5">
    <source>
        <dbReference type="Proteomes" id="UP000471152"/>
    </source>
</evidence>
<keyword evidence="4" id="KW-1185">Reference proteome</keyword>